<dbReference type="EC" id="6.3.2.10" evidence="10 11"/>
<evidence type="ECO:0000256" key="10">
    <source>
        <dbReference type="HAMAP-Rule" id="MF_02019"/>
    </source>
</evidence>
<keyword evidence="5 10" id="KW-0067">ATP-binding</keyword>
<comment type="subcellular location">
    <subcellularLocation>
        <location evidence="10 11">Cytoplasm</location>
    </subcellularLocation>
</comment>
<dbReference type="GO" id="GO:0005737">
    <property type="term" value="C:cytoplasm"/>
    <property type="evidence" value="ECO:0007669"/>
    <property type="project" value="UniProtKB-SubCell"/>
</dbReference>
<dbReference type="AlphaFoldDB" id="A0A1T4M5K5"/>
<dbReference type="SUPFAM" id="SSF53623">
    <property type="entry name" value="MurD-like peptide ligases, catalytic domain"/>
    <property type="match status" value="1"/>
</dbReference>
<dbReference type="InterPro" id="IPR036565">
    <property type="entry name" value="Mur-like_cat_sf"/>
</dbReference>
<evidence type="ECO:0000256" key="2">
    <source>
        <dbReference type="ARBA" id="ARBA00022598"/>
    </source>
</evidence>
<keyword evidence="1 10" id="KW-0963">Cytoplasm</keyword>
<keyword evidence="4 10" id="KW-0547">Nucleotide-binding</keyword>
<evidence type="ECO:0000313" key="15">
    <source>
        <dbReference type="EMBL" id="SJZ62191.1"/>
    </source>
</evidence>
<evidence type="ECO:0000256" key="9">
    <source>
        <dbReference type="ARBA" id="ARBA00023316"/>
    </source>
</evidence>
<keyword evidence="6 10" id="KW-0133">Cell shape</keyword>
<dbReference type="EMBL" id="FUXM01000003">
    <property type="protein sequence ID" value="SJZ62191.1"/>
    <property type="molecule type" value="Genomic_DNA"/>
</dbReference>
<evidence type="ECO:0000256" key="6">
    <source>
        <dbReference type="ARBA" id="ARBA00022960"/>
    </source>
</evidence>
<evidence type="ECO:0000256" key="3">
    <source>
        <dbReference type="ARBA" id="ARBA00022618"/>
    </source>
</evidence>
<keyword evidence="16" id="KW-1185">Reference proteome</keyword>
<keyword evidence="9 10" id="KW-0961">Cell wall biogenesis/degradation</keyword>
<feature type="domain" description="Mur ligase C-terminal" evidence="13">
    <location>
        <begin position="315"/>
        <end position="438"/>
    </location>
</feature>
<evidence type="ECO:0000256" key="5">
    <source>
        <dbReference type="ARBA" id="ARBA00022840"/>
    </source>
</evidence>
<dbReference type="NCBIfam" id="TIGR01143">
    <property type="entry name" value="murF"/>
    <property type="match status" value="1"/>
</dbReference>
<evidence type="ECO:0000259" key="12">
    <source>
        <dbReference type="Pfam" id="PF01225"/>
    </source>
</evidence>
<dbReference type="SUPFAM" id="SSF53244">
    <property type="entry name" value="MurD-like peptide ligases, peptide-binding domain"/>
    <property type="match status" value="1"/>
</dbReference>
<dbReference type="GO" id="GO:0047480">
    <property type="term" value="F:UDP-N-acetylmuramoyl-tripeptide-D-alanyl-D-alanine ligase activity"/>
    <property type="evidence" value="ECO:0007669"/>
    <property type="project" value="UniProtKB-UniRule"/>
</dbReference>
<dbReference type="GO" id="GO:0005524">
    <property type="term" value="F:ATP binding"/>
    <property type="evidence" value="ECO:0007669"/>
    <property type="project" value="UniProtKB-UniRule"/>
</dbReference>
<keyword evidence="3 10" id="KW-0132">Cell division</keyword>
<keyword evidence="8 10" id="KW-0131">Cell cycle</keyword>
<dbReference type="GO" id="GO:0009252">
    <property type="term" value="P:peptidoglycan biosynthetic process"/>
    <property type="evidence" value="ECO:0007669"/>
    <property type="project" value="UniProtKB-UniRule"/>
</dbReference>
<dbReference type="Pfam" id="PF08245">
    <property type="entry name" value="Mur_ligase_M"/>
    <property type="match status" value="1"/>
</dbReference>
<keyword evidence="7 10" id="KW-0573">Peptidoglycan synthesis</keyword>
<dbReference type="Gene3D" id="3.40.1190.10">
    <property type="entry name" value="Mur-like, catalytic domain"/>
    <property type="match status" value="1"/>
</dbReference>
<feature type="domain" description="Mur ligase N-terminal catalytic" evidence="12">
    <location>
        <begin position="23"/>
        <end position="93"/>
    </location>
</feature>
<dbReference type="GO" id="GO:0071555">
    <property type="term" value="P:cell wall organization"/>
    <property type="evidence" value="ECO:0007669"/>
    <property type="project" value="UniProtKB-KW"/>
</dbReference>
<evidence type="ECO:0000256" key="4">
    <source>
        <dbReference type="ARBA" id="ARBA00022741"/>
    </source>
</evidence>
<evidence type="ECO:0000256" key="1">
    <source>
        <dbReference type="ARBA" id="ARBA00022490"/>
    </source>
</evidence>
<protein>
    <recommendedName>
        <fullName evidence="10 11">UDP-N-acetylmuramoyl-tripeptide--D-alanyl-D-alanine ligase</fullName>
        <ecNumber evidence="10 11">6.3.2.10</ecNumber>
    </recommendedName>
    <alternativeName>
        <fullName evidence="10">D-alanyl-D-alanine-adding enzyme</fullName>
    </alternativeName>
</protein>
<dbReference type="InterPro" id="IPR005863">
    <property type="entry name" value="UDP-N-AcMur_synth"/>
</dbReference>
<dbReference type="GO" id="GO:0008360">
    <property type="term" value="P:regulation of cell shape"/>
    <property type="evidence" value="ECO:0007669"/>
    <property type="project" value="UniProtKB-KW"/>
</dbReference>
<evidence type="ECO:0000256" key="7">
    <source>
        <dbReference type="ARBA" id="ARBA00022984"/>
    </source>
</evidence>
<name>A0A1T4M5K5_9FIRM</name>
<keyword evidence="2 10" id="KW-0436">Ligase</keyword>
<evidence type="ECO:0000313" key="16">
    <source>
        <dbReference type="Proteomes" id="UP000189933"/>
    </source>
</evidence>
<evidence type="ECO:0000259" key="14">
    <source>
        <dbReference type="Pfam" id="PF08245"/>
    </source>
</evidence>
<dbReference type="HAMAP" id="MF_02019">
    <property type="entry name" value="MurF"/>
    <property type="match status" value="1"/>
</dbReference>
<dbReference type="Pfam" id="PF02875">
    <property type="entry name" value="Mur_ligase_C"/>
    <property type="match status" value="1"/>
</dbReference>
<dbReference type="InterPro" id="IPR013221">
    <property type="entry name" value="Mur_ligase_cen"/>
</dbReference>
<accession>A0A1T4M5K5</accession>
<dbReference type="Proteomes" id="UP000189933">
    <property type="component" value="Unassembled WGS sequence"/>
</dbReference>
<reference evidence="16" key="1">
    <citation type="submission" date="2017-02" db="EMBL/GenBank/DDBJ databases">
        <authorList>
            <person name="Varghese N."/>
            <person name="Submissions S."/>
        </authorList>
    </citation>
    <scope>NUCLEOTIDE SEQUENCE [LARGE SCALE GENOMIC DNA]</scope>
    <source>
        <strain evidence="16">DSM 16521</strain>
    </source>
</reference>
<dbReference type="InterPro" id="IPR051046">
    <property type="entry name" value="MurCDEF_CellWall_CoF430Synth"/>
</dbReference>
<dbReference type="Gene3D" id="3.40.1390.10">
    <property type="entry name" value="MurE/MurF, N-terminal domain"/>
    <property type="match status" value="1"/>
</dbReference>
<dbReference type="Pfam" id="PF01225">
    <property type="entry name" value="Mur_ligase"/>
    <property type="match status" value="1"/>
</dbReference>
<dbReference type="InterPro" id="IPR036615">
    <property type="entry name" value="Mur_ligase_C_dom_sf"/>
</dbReference>
<organism evidence="15 16">
    <name type="scientific">Carboxydocella sporoproducens DSM 16521</name>
    <dbReference type="NCBI Taxonomy" id="1121270"/>
    <lineage>
        <taxon>Bacteria</taxon>
        <taxon>Bacillati</taxon>
        <taxon>Bacillota</taxon>
        <taxon>Clostridia</taxon>
        <taxon>Eubacteriales</taxon>
        <taxon>Clostridiales Family XVI. Incertae Sedis</taxon>
        <taxon>Carboxydocella</taxon>
    </lineage>
</organism>
<dbReference type="SUPFAM" id="SSF63418">
    <property type="entry name" value="MurE/MurF N-terminal domain"/>
    <property type="match status" value="1"/>
</dbReference>
<dbReference type="InterPro" id="IPR035911">
    <property type="entry name" value="MurE/MurF_N"/>
</dbReference>
<gene>
    <name evidence="10" type="primary">murF</name>
    <name evidence="15" type="ORF">SAMN02745885_00433</name>
</gene>
<sequence>MTLAEIANAVQGELKGGQPETVISEVVTDSRRVQPGQLFIALVGEKHDAHSFLPQVASAGAEAAIVSRLPAEALDLPLILVKDTLVALQQLAAYVRQRWGGKVVAVTGSVGKTSTKDLLVQALGSSWSVRGTQGNLNNEIGLPLTILSLTGQEEILVTEMGMRGPGQIATLADIARPDLGIITNIGDAHIELLGSREAIARAKGELLYGLKAGGRAILWGDDPYLRRLGQEWQGDVIWYGRGEDCHFRLTSLQLEAESSRFQVLTPVGPLDLTLPLPGEAMVNNALAALAAVWALGGDVTRSGAALAQARLSGMRLEKKEIKGAVIRNDAYNANPQSMAVALAILARQPGEKVAVLGDMLELGPIEEEAHRQLGREAGRMGLAFLLTIGPRARWIAEEAARAGLAADRIRALPGREGAAGLLKPWLRPGVTILFKASRGMGLEKIIGELEQEETMANG</sequence>
<dbReference type="InterPro" id="IPR000713">
    <property type="entry name" value="Mur_ligase_N"/>
</dbReference>
<dbReference type="InterPro" id="IPR004101">
    <property type="entry name" value="Mur_ligase_C"/>
</dbReference>
<comment type="catalytic activity">
    <reaction evidence="10 11">
        <text>D-alanyl-D-alanine + UDP-N-acetyl-alpha-D-muramoyl-L-alanyl-gamma-D-glutamyl-meso-2,6-diaminopimelate + ATP = UDP-N-acetyl-alpha-D-muramoyl-L-alanyl-gamma-D-glutamyl-meso-2,6-diaminopimeloyl-D-alanyl-D-alanine + ADP + phosphate + H(+)</text>
        <dbReference type="Rhea" id="RHEA:28374"/>
        <dbReference type="ChEBI" id="CHEBI:15378"/>
        <dbReference type="ChEBI" id="CHEBI:30616"/>
        <dbReference type="ChEBI" id="CHEBI:43474"/>
        <dbReference type="ChEBI" id="CHEBI:57822"/>
        <dbReference type="ChEBI" id="CHEBI:61386"/>
        <dbReference type="ChEBI" id="CHEBI:83905"/>
        <dbReference type="ChEBI" id="CHEBI:456216"/>
        <dbReference type="EC" id="6.3.2.10"/>
    </reaction>
</comment>
<dbReference type="UniPathway" id="UPA00219"/>
<dbReference type="Gene3D" id="3.90.190.20">
    <property type="entry name" value="Mur ligase, C-terminal domain"/>
    <property type="match status" value="1"/>
</dbReference>
<evidence type="ECO:0000256" key="8">
    <source>
        <dbReference type="ARBA" id="ARBA00023306"/>
    </source>
</evidence>
<comment type="function">
    <text evidence="10 11">Involved in cell wall formation. Catalyzes the final step in the synthesis of UDP-N-acetylmuramoyl-pentapeptide, the precursor of murein.</text>
</comment>
<dbReference type="GO" id="GO:0051301">
    <property type="term" value="P:cell division"/>
    <property type="evidence" value="ECO:0007669"/>
    <property type="project" value="UniProtKB-KW"/>
</dbReference>
<comment type="similarity">
    <text evidence="10">Belongs to the MurCDEF family. MurF subfamily.</text>
</comment>
<feature type="domain" description="Mur ligase central" evidence="14">
    <location>
        <begin position="106"/>
        <end position="292"/>
    </location>
</feature>
<evidence type="ECO:0000256" key="11">
    <source>
        <dbReference type="RuleBase" id="RU004136"/>
    </source>
</evidence>
<feature type="binding site" evidence="10">
    <location>
        <begin position="108"/>
        <end position="114"/>
    </location>
    <ligand>
        <name>ATP</name>
        <dbReference type="ChEBI" id="CHEBI:30616"/>
    </ligand>
</feature>
<comment type="pathway">
    <text evidence="10 11">Cell wall biogenesis; peptidoglycan biosynthesis.</text>
</comment>
<evidence type="ECO:0000259" key="13">
    <source>
        <dbReference type="Pfam" id="PF02875"/>
    </source>
</evidence>
<dbReference type="PANTHER" id="PTHR43024:SF1">
    <property type="entry name" value="UDP-N-ACETYLMURAMOYL-TRIPEPTIDE--D-ALANYL-D-ALANINE LIGASE"/>
    <property type="match status" value="1"/>
</dbReference>
<proteinExistence type="inferred from homology"/>
<dbReference type="GO" id="GO:0008766">
    <property type="term" value="F:UDP-N-acetylmuramoylalanyl-D-glutamyl-2,6-diaminopimelate-D-alanyl-D-alanine ligase activity"/>
    <property type="evidence" value="ECO:0007669"/>
    <property type="project" value="RHEA"/>
</dbReference>
<dbReference type="PANTHER" id="PTHR43024">
    <property type="entry name" value="UDP-N-ACETYLMURAMOYL-TRIPEPTIDE--D-ALANYL-D-ALANINE LIGASE"/>
    <property type="match status" value="1"/>
</dbReference>